<proteinExistence type="predicted"/>
<dbReference type="KEGG" id="bsan:CHH28_12920"/>
<feature type="chain" id="PRO_5012533255" description="DUF2141 domain-containing protein" evidence="1">
    <location>
        <begin position="21"/>
        <end position="153"/>
    </location>
</feature>
<reference evidence="2 3" key="1">
    <citation type="submission" date="2017-07" db="EMBL/GenBank/DDBJ databases">
        <title>Annotated genome sequence of Bacterioplanes sanyensis isolated from Red Sea.</title>
        <authorList>
            <person name="Rehman Z.U."/>
        </authorList>
    </citation>
    <scope>NUCLEOTIDE SEQUENCE [LARGE SCALE GENOMIC DNA]</scope>
    <source>
        <strain evidence="2 3">NV9</strain>
    </source>
</reference>
<gene>
    <name evidence="2" type="ORF">CHH28_12920</name>
</gene>
<name>A0A222FL64_9GAMM</name>
<keyword evidence="3" id="KW-1185">Reference proteome</keyword>
<evidence type="ECO:0008006" key="4">
    <source>
        <dbReference type="Google" id="ProtNLM"/>
    </source>
</evidence>
<dbReference type="EMBL" id="CP022530">
    <property type="protein sequence ID" value="ASP39520.1"/>
    <property type="molecule type" value="Genomic_DNA"/>
</dbReference>
<accession>A0A222FL64</accession>
<keyword evidence="1" id="KW-0732">Signal</keyword>
<evidence type="ECO:0000313" key="3">
    <source>
        <dbReference type="Proteomes" id="UP000202440"/>
    </source>
</evidence>
<organism evidence="2 3">
    <name type="scientific">Bacterioplanes sanyensis</name>
    <dbReference type="NCBI Taxonomy" id="1249553"/>
    <lineage>
        <taxon>Bacteria</taxon>
        <taxon>Pseudomonadati</taxon>
        <taxon>Pseudomonadota</taxon>
        <taxon>Gammaproteobacteria</taxon>
        <taxon>Oceanospirillales</taxon>
        <taxon>Oceanospirillaceae</taxon>
        <taxon>Bacterioplanes</taxon>
    </lineage>
</organism>
<dbReference type="Pfam" id="PF09912">
    <property type="entry name" value="DUF2141"/>
    <property type="match status" value="1"/>
</dbReference>
<sequence length="153" mass="16194">MTKIHSAAALAVLCSAAIQAQPAAVQTTAKTTAQGTLIIQVNAAANNDGYIDISLLSNEQQFSGDATPALNCRQPVVAQQASCTFDGLKHGHYALFVYHDENDNHALDENFLGAPTEKLAISAIDLASNSSPTFDQSKFGFQAQVGQVFINLQ</sequence>
<dbReference type="Proteomes" id="UP000202440">
    <property type="component" value="Chromosome"/>
</dbReference>
<dbReference type="RefSeq" id="WP_094060698.1">
    <property type="nucleotide sequence ID" value="NZ_CP022530.1"/>
</dbReference>
<evidence type="ECO:0000313" key="2">
    <source>
        <dbReference type="EMBL" id="ASP39520.1"/>
    </source>
</evidence>
<dbReference type="AlphaFoldDB" id="A0A222FL64"/>
<dbReference type="InterPro" id="IPR018673">
    <property type="entry name" value="DUF2141"/>
</dbReference>
<protein>
    <recommendedName>
        <fullName evidence="4">DUF2141 domain-containing protein</fullName>
    </recommendedName>
</protein>
<evidence type="ECO:0000256" key="1">
    <source>
        <dbReference type="SAM" id="SignalP"/>
    </source>
</evidence>
<dbReference type="OrthoDB" id="9788332at2"/>
<feature type="signal peptide" evidence="1">
    <location>
        <begin position="1"/>
        <end position="20"/>
    </location>
</feature>